<feature type="region of interest" description="Disordered" evidence="12">
    <location>
        <begin position="1"/>
        <end position="25"/>
    </location>
</feature>
<dbReference type="PRINTS" id="PR00344">
    <property type="entry name" value="BCTRLSENSOR"/>
</dbReference>
<dbReference type="InterPro" id="IPR036890">
    <property type="entry name" value="HATPase_C_sf"/>
</dbReference>
<accession>A0A8J3T4Q2</accession>
<evidence type="ECO:0000256" key="8">
    <source>
        <dbReference type="ARBA" id="ARBA00022777"/>
    </source>
</evidence>
<feature type="domain" description="HAMP" evidence="15">
    <location>
        <begin position="224"/>
        <end position="286"/>
    </location>
</feature>
<dbReference type="InterPro" id="IPR050428">
    <property type="entry name" value="TCS_sensor_his_kinase"/>
</dbReference>
<dbReference type="InterPro" id="IPR003661">
    <property type="entry name" value="HisK_dim/P_dom"/>
</dbReference>
<dbReference type="InterPro" id="IPR036097">
    <property type="entry name" value="HisK_dim/P_sf"/>
</dbReference>
<reference evidence="16" key="1">
    <citation type="submission" date="2021-01" db="EMBL/GenBank/DDBJ databases">
        <title>Whole genome shotgun sequence of Planobispora takensis NBRC 109077.</title>
        <authorList>
            <person name="Komaki H."/>
            <person name="Tamura T."/>
        </authorList>
    </citation>
    <scope>NUCLEOTIDE SEQUENCE</scope>
    <source>
        <strain evidence="16">NBRC 109077</strain>
    </source>
</reference>
<dbReference type="Gene3D" id="6.10.340.10">
    <property type="match status" value="1"/>
</dbReference>
<evidence type="ECO:0000256" key="9">
    <source>
        <dbReference type="ARBA" id="ARBA00022989"/>
    </source>
</evidence>
<feature type="compositionally biased region" description="Low complexity" evidence="12">
    <location>
        <begin position="526"/>
        <end position="539"/>
    </location>
</feature>
<dbReference type="PROSITE" id="PS50109">
    <property type="entry name" value="HIS_KIN"/>
    <property type="match status" value="1"/>
</dbReference>
<evidence type="ECO:0000256" key="5">
    <source>
        <dbReference type="ARBA" id="ARBA00022553"/>
    </source>
</evidence>
<evidence type="ECO:0000259" key="14">
    <source>
        <dbReference type="PROSITE" id="PS50109"/>
    </source>
</evidence>
<dbReference type="RefSeq" id="WP_239131544.1">
    <property type="nucleotide sequence ID" value="NZ_BOOK01000074.1"/>
</dbReference>
<dbReference type="SMART" id="SM00387">
    <property type="entry name" value="HATPase_c"/>
    <property type="match status" value="1"/>
</dbReference>
<feature type="transmembrane region" description="Helical" evidence="13">
    <location>
        <begin position="34"/>
        <end position="55"/>
    </location>
</feature>
<dbReference type="Pfam" id="PF02518">
    <property type="entry name" value="HATPase_c"/>
    <property type="match status" value="1"/>
</dbReference>
<dbReference type="SMART" id="SM00304">
    <property type="entry name" value="HAMP"/>
    <property type="match status" value="1"/>
</dbReference>
<comment type="catalytic activity">
    <reaction evidence="1">
        <text>ATP + protein L-histidine = ADP + protein N-phospho-L-histidine.</text>
        <dbReference type="EC" id="2.7.13.3"/>
    </reaction>
</comment>
<dbReference type="EMBL" id="BOOK01000074">
    <property type="protein sequence ID" value="GII05668.1"/>
    <property type="molecule type" value="Genomic_DNA"/>
</dbReference>
<protein>
    <recommendedName>
        <fullName evidence="4">histidine kinase</fullName>
        <ecNumber evidence="4">2.7.13.3</ecNumber>
    </recommendedName>
</protein>
<dbReference type="SMART" id="SM00388">
    <property type="entry name" value="HisKA"/>
    <property type="match status" value="1"/>
</dbReference>
<dbReference type="PANTHER" id="PTHR45436:SF5">
    <property type="entry name" value="SENSOR HISTIDINE KINASE TRCS"/>
    <property type="match status" value="1"/>
</dbReference>
<feature type="region of interest" description="Disordered" evidence="12">
    <location>
        <begin position="80"/>
        <end position="107"/>
    </location>
</feature>
<keyword evidence="10" id="KW-0902">Two-component regulatory system</keyword>
<evidence type="ECO:0000259" key="15">
    <source>
        <dbReference type="PROSITE" id="PS50885"/>
    </source>
</evidence>
<dbReference type="InterPro" id="IPR003594">
    <property type="entry name" value="HATPase_dom"/>
</dbReference>
<evidence type="ECO:0000256" key="4">
    <source>
        <dbReference type="ARBA" id="ARBA00012438"/>
    </source>
</evidence>
<dbReference type="EC" id="2.7.13.3" evidence="4"/>
<evidence type="ECO:0000256" key="7">
    <source>
        <dbReference type="ARBA" id="ARBA00022692"/>
    </source>
</evidence>
<dbReference type="PANTHER" id="PTHR45436">
    <property type="entry name" value="SENSOR HISTIDINE KINASE YKOH"/>
    <property type="match status" value="1"/>
</dbReference>
<evidence type="ECO:0000256" key="1">
    <source>
        <dbReference type="ARBA" id="ARBA00000085"/>
    </source>
</evidence>
<dbReference type="InterPro" id="IPR004358">
    <property type="entry name" value="Sig_transdc_His_kin-like_C"/>
</dbReference>
<dbReference type="GO" id="GO:0005886">
    <property type="term" value="C:plasma membrane"/>
    <property type="evidence" value="ECO:0007669"/>
    <property type="project" value="UniProtKB-SubCell"/>
</dbReference>
<sequence length="539" mass="56562">MTEPRPEAGTAKADGTPARGPRPRRWRGWAGRSLRARLVAAMLALLALGFLVVGVTTEVTLSRTLYGRIDDQLAAAAVRAPRTFQDQTPRETAQDDPGASGCAQPRGRGFPQGQVIGTLVARVCGGQVVDAAVLVEQGQTQPQVGGAHATLATVPVDAAPRTYDLGELGDYRVVARRMPDGAVLVTGLPLAETTETLYLVAGVVAGVTVLVLLVAGYAGVVIVRRTLRPLSRVAATATRVSQLTLHRGEVELPQRVAEQDADVRTEAGQVGAALNRMLDHVGDALAARQASEMRVRRFVADASHELRTPLAAICGYAELSRRSRQPVSPEVEHVLRRVESEAQRMTTLVEDMLLLARLDAGRPLACEPVDLSMLTVDAVSDAHAAGPGHDWRLDLPEEPITVVGDPARLQQVLVNLLANARSHTPEGTVVTVGVGTDGRNAVLQVTDTGPGIPAGLLPHVFERFARGDTSRSRAAGSTGLGLAIVHAVVAAHGGSVEADSVPGRTGFTVRLPLTGEEPQPFPGPGPSSDADPGQGPHAP</sequence>
<feature type="region of interest" description="Disordered" evidence="12">
    <location>
        <begin position="496"/>
        <end position="539"/>
    </location>
</feature>
<proteinExistence type="predicted"/>
<gene>
    <name evidence="16" type="ORF">Pta02_76760</name>
</gene>
<evidence type="ECO:0000256" key="10">
    <source>
        <dbReference type="ARBA" id="ARBA00023012"/>
    </source>
</evidence>
<dbReference type="GO" id="GO:0005509">
    <property type="term" value="F:calcium ion binding"/>
    <property type="evidence" value="ECO:0007669"/>
    <property type="project" value="UniProtKB-ARBA"/>
</dbReference>
<keyword evidence="9 13" id="KW-1133">Transmembrane helix</keyword>
<dbReference type="InterPro" id="IPR005467">
    <property type="entry name" value="His_kinase_dom"/>
</dbReference>
<dbReference type="PROSITE" id="PS50885">
    <property type="entry name" value="HAMP"/>
    <property type="match status" value="1"/>
</dbReference>
<keyword evidence="6" id="KW-0808">Transferase</keyword>
<feature type="domain" description="Histidine kinase" evidence="14">
    <location>
        <begin position="301"/>
        <end position="515"/>
    </location>
</feature>
<comment type="cofactor">
    <cofactor evidence="2">
        <name>a divalent metal cation</name>
        <dbReference type="ChEBI" id="CHEBI:60240"/>
    </cofactor>
</comment>
<comment type="caution">
    <text evidence="16">The sequence shown here is derived from an EMBL/GenBank/DDBJ whole genome shotgun (WGS) entry which is preliminary data.</text>
</comment>
<dbReference type="FunFam" id="1.10.287.130:FF:000001">
    <property type="entry name" value="Two-component sensor histidine kinase"/>
    <property type="match status" value="1"/>
</dbReference>
<feature type="transmembrane region" description="Helical" evidence="13">
    <location>
        <begin position="197"/>
        <end position="223"/>
    </location>
</feature>
<dbReference type="InterPro" id="IPR003660">
    <property type="entry name" value="HAMP_dom"/>
</dbReference>
<name>A0A8J3T4Q2_9ACTN</name>
<evidence type="ECO:0000256" key="3">
    <source>
        <dbReference type="ARBA" id="ARBA00004236"/>
    </source>
</evidence>
<evidence type="ECO:0000313" key="16">
    <source>
        <dbReference type="EMBL" id="GII05668.1"/>
    </source>
</evidence>
<keyword evidence="8 16" id="KW-0418">Kinase</keyword>
<dbReference type="Pfam" id="PF00512">
    <property type="entry name" value="HisKA"/>
    <property type="match status" value="1"/>
</dbReference>
<evidence type="ECO:0000256" key="2">
    <source>
        <dbReference type="ARBA" id="ARBA00001968"/>
    </source>
</evidence>
<dbReference type="SUPFAM" id="SSF55874">
    <property type="entry name" value="ATPase domain of HSP90 chaperone/DNA topoisomerase II/histidine kinase"/>
    <property type="match status" value="1"/>
</dbReference>
<dbReference type="Gene3D" id="1.10.287.130">
    <property type="match status" value="1"/>
</dbReference>
<dbReference type="SUPFAM" id="SSF47384">
    <property type="entry name" value="Homodimeric domain of signal transducing histidine kinase"/>
    <property type="match status" value="1"/>
</dbReference>
<keyword evidence="5" id="KW-0597">Phosphoprotein</keyword>
<dbReference type="AlphaFoldDB" id="A0A8J3T4Q2"/>
<evidence type="ECO:0000256" key="12">
    <source>
        <dbReference type="SAM" id="MobiDB-lite"/>
    </source>
</evidence>
<organism evidence="16 17">
    <name type="scientific">Planobispora takensis</name>
    <dbReference type="NCBI Taxonomy" id="1367882"/>
    <lineage>
        <taxon>Bacteria</taxon>
        <taxon>Bacillati</taxon>
        <taxon>Actinomycetota</taxon>
        <taxon>Actinomycetes</taxon>
        <taxon>Streptosporangiales</taxon>
        <taxon>Streptosporangiaceae</taxon>
        <taxon>Planobispora</taxon>
    </lineage>
</organism>
<keyword evidence="17" id="KW-1185">Reference proteome</keyword>
<dbReference type="CDD" id="cd00082">
    <property type="entry name" value="HisKA"/>
    <property type="match status" value="1"/>
</dbReference>
<evidence type="ECO:0000256" key="13">
    <source>
        <dbReference type="SAM" id="Phobius"/>
    </source>
</evidence>
<keyword evidence="11 13" id="KW-0472">Membrane</keyword>
<comment type="subcellular location">
    <subcellularLocation>
        <location evidence="3">Cell membrane</location>
    </subcellularLocation>
</comment>
<dbReference type="CDD" id="cd00075">
    <property type="entry name" value="HATPase"/>
    <property type="match status" value="1"/>
</dbReference>
<keyword evidence="7 13" id="KW-0812">Transmembrane</keyword>
<dbReference type="Proteomes" id="UP000634476">
    <property type="component" value="Unassembled WGS sequence"/>
</dbReference>
<dbReference type="GO" id="GO:0000155">
    <property type="term" value="F:phosphorelay sensor kinase activity"/>
    <property type="evidence" value="ECO:0007669"/>
    <property type="project" value="InterPro"/>
</dbReference>
<dbReference type="FunFam" id="3.30.565.10:FF:000006">
    <property type="entry name" value="Sensor histidine kinase WalK"/>
    <property type="match status" value="1"/>
</dbReference>
<evidence type="ECO:0000256" key="6">
    <source>
        <dbReference type="ARBA" id="ARBA00022679"/>
    </source>
</evidence>
<evidence type="ECO:0000313" key="17">
    <source>
        <dbReference type="Proteomes" id="UP000634476"/>
    </source>
</evidence>
<dbReference type="Gene3D" id="3.30.565.10">
    <property type="entry name" value="Histidine kinase-like ATPase, C-terminal domain"/>
    <property type="match status" value="1"/>
</dbReference>
<evidence type="ECO:0000256" key="11">
    <source>
        <dbReference type="ARBA" id="ARBA00023136"/>
    </source>
</evidence>